<feature type="region of interest" description="Disordered" evidence="2">
    <location>
        <begin position="246"/>
        <end position="276"/>
    </location>
</feature>
<keyword evidence="4" id="KW-1185">Reference proteome</keyword>
<feature type="region of interest" description="Disordered" evidence="2">
    <location>
        <begin position="327"/>
        <end position="363"/>
    </location>
</feature>
<feature type="region of interest" description="Disordered" evidence="2">
    <location>
        <begin position="1221"/>
        <end position="1277"/>
    </location>
</feature>
<feature type="compositionally biased region" description="Basic and acidic residues" evidence="2">
    <location>
        <begin position="935"/>
        <end position="949"/>
    </location>
</feature>
<feature type="compositionally biased region" description="Basic residues" evidence="2">
    <location>
        <begin position="1221"/>
        <end position="1231"/>
    </location>
</feature>
<evidence type="ECO:0000256" key="2">
    <source>
        <dbReference type="SAM" id="MobiDB-lite"/>
    </source>
</evidence>
<feature type="compositionally biased region" description="Low complexity" evidence="2">
    <location>
        <begin position="1"/>
        <end position="13"/>
    </location>
</feature>
<feature type="region of interest" description="Disordered" evidence="2">
    <location>
        <begin position="609"/>
        <end position="658"/>
    </location>
</feature>
<dbReference type="Proteomes" id="UP000735302">
    <property type="component" value="Unassembled WGS sequence"/>
</dbReference>
<feature type="region of interest" description="Disordered" evidence="2">
    <location>
        <begin position="928"/>
        <end position="985"/>
    </location>
</feature>
<evidence type="ECO:0000313" key="3">
    <source>
        <dbReference type="EMBL" id="GFO06625.1"/>
    </source>
</evidence>
<gene>
    <name evidence="3" type="ORF">PoB_003313000</name>
</gene>
<dbReference type="EMBL" id="BLXT01003778">
    <property type="protein sequence ID" value="GFO06625.1"/>
    <property type="molecule type" value="Genomic_DNA"/>
</dbReference>
<feature type="compositionally biased region" description="Acidic residues" evidence="2">
    <location>
        <begin position="950"/>
        <end position="978"/>
    </location>
</feature>
<comment type="caution">
    <text evidence="3">The sequence shown here is derived from an EMBL/GenBank/DDBJ whole genome shotgun (WGS) entry which is preliminary data.</text>
</comment>
<feature type="region of interest" description="Disordered" evidence="2">
    <location>
        <begin position="1291"/>
        <end position="1311"/>
    </location>
</feature>
<feature type="compositionally biased region" description="Polar residues" evidence="2">
    <location>
        <begin position="1260"/>
        <end position="1269"/>
    </location>
</feature>
<protein>
    <submittedName>
        <fullName evidence="3">Uncharacterized protein</fullName>
    </submittedName>
</protein>
<sequence length="1416" mass="162124">MEDSSQSSKDSLSGWALVNSQGELMQADGESDSSESSIEVVSVEGNDIVSFHQSRRESAGPLADQKGEVAELCLEETSEKNIEDSAEQDKHVIPPPLIETSRETIVDEDFSLSTTATIVASFPASFNTEAQLSEVEKNDAEVTISSDPGCTNFIDSPSFLSKSLEADLTTAAIQSIQELEQDEKTESVMHNVSSTGVSAEELTGACCKELLHEDERDEIHTNTQGNANATFCADDVAQTELKESAGFAMEGESEVSVPSQVSSKTNSMKDESDSDSDFVRLDADNVDIFEAHGIVNPVDQLPPAPLLSRSSIDENFSFMRGQDIRERNIQPPQILHDVDGNDGFDGDIDRDDETESSTEEGFDDRIESEQSEAGSHPALNDVGDLSAFADIGDIPLEVGDVRRNYIHCPNNRLSSVLNVILVLATILTMGISLGIIMATDLEIEEWQNAYELQTMRVKQLELQLRERENVLEKQNAKVAHLEALSKHLKFKMADPRDQILRYKKTEKALDWLEARGIVEGGHFSHATHLVRGIIQVFINCEEDLDNSADSDNISFVPANLCSSQLEDYVLKLKDLAYLKRPPLSKQEALNFNVESEKTSLLPGYEMQENHESNYEDTQIQAPEDEDSHRKPSSKEDLMTNSKEGENQADRSSQETSKVQKFHDHEMVDIDIQQLQQSLSREQERALHWQHLYLFERRQRERERENEEWEDERDREQWQKEWEQEKVRMAGSKQDVSEVECLKKILASNFTTLTQHVAKWNVSVFDDFANLSILLHSVQDLKQSVVNSVSKVWESAEEVLEKISSGSKDNHHTESDSGKDFVSQQELIARYLLEVMHSIRESSGKQLETLLTRLHYNLDKIKQSLESVGQEMNSDTVANLLEKAWSITGITLSKLQQDVVKVVPEKEVLVRHLRYILENLEINFDVEDPLTQSGSENKHTKDAMDARKDDFDPDFDDINEEDDDDEDDDEEENDIDDDDAPKVKNEKSWSHGFKNILSKTRKSFQQFGKKVSRTFNEFTTIWNKKKMPLIRIAKRLTSKFVRASVKLTKMCTKLPATLFQGHLDKKDGDEVFIHSKCIKKLRKQWQKQLLENQCEAAGRLSFECNSDRKTLKREIKEISKLFSQLLKIKTFQPTDAVKLSKEDATLHYELFKSFLERWGGRSLLLKKDLEWAVCQRDWWSQVVLAIRRPNSYGSIHVNSCDVLSSGVSFFPGGSVEELNKLKSLKKRQKTKRDKSNAGADKADKKVDTARTIPHEIFPNLDNETSNYESSDNQKQKTAHDRYLVQEKYRIRQRKGGEKRLGSDKMSGLEKQNRISKRSENWFLKKAGHRKHQREEHSRSDWLFERAKHRRHCNRKGQNDEQDEILIGKRRYLSKENWILKHGHYRQHQRNEEHRADWVFDRASDRKEHHQSTFQHCD</sequence>
<feature type="region of interest" description="Disordered" evidence="2">
    <location>
        <begin position="1"/>
        <end position="41"/>
    </location>
</feature>
<feature type="compositionally biased region" description="Basic and acidic residues" evidence="2">
    <location>
        <begin position="626"/>
        <end position="652"/>
    </location>
</feature>
<accession>A0AAV4AEM2</accession>
<name>A0AAV4AEM2_9GAST</name>
<evidence type="ECO:0000256" key="1">
    <source>
        <dbReference type="SAM" id="Coils"/>
    </source>
</evidence>
<reference evidence="3 4" key="1">
    <citation type="journal article" date="2021" name="Elife">
        <title>Chloroplast acquisition without the gene transfer in kleptoplastic sea slugs, Plakobranchus ocellatus.</title>
        <authorList>
            <person name="Maeda T."/>
            <person name="Takahashi S."/>
            <person name="Yoshida T."/>
            <person name="Shimamura S."/>
            <person name="Takaki Y."/>
            <person name="Nagai Y."/>
            <person name="Toyoda A."/>
            <person name="Suzuki Y."/>
            <person name="Arimoto A."/>
            <person name="Ishii H."/>
            <person name="Satoh N."/>
            <person name="Nishiyama T."/>
            <person name="Hasebe M."/>
            <person name="Maruyama T."/>
            <person name="Minagawa J."/>
            <person name="Obokata J."/>
            <person name="Shigenobu S."/>
        </authorList>
    </citation>
    <scope>NUCLEOTIDE SEQUENCE [LARGE SCALE GENOMIC DNA]</scope>
</reference>
<feature type="compositionally biased region" description="Acidic residues" evidence="2">
    <location>
        <begin position="340"/>
        <end position="362"/>
    </location>
</feature>
<evidence type="ECO:0000313" key="4">
    <source>
        <dbReference type="Proteomes" id="UP000735302"/>
    </source>
</evidence>
<feature type="coiled-coil region" evidence="1">
    <location>
        <begin position="443"/>
        <end position="484"/>
    </location>
</feature>
<proteinExistence type="predicted"/>
<keyword evidence="1" id="KW-0175">Coiled coil</keyword>
<feature type="compositionally biased region" description="Basic and acidic residues" evidence="2">
    <location>
        <begin position="267"/>
        <end position="276"/>
    </location>
</feature>
<organism evidence="3 4">
    <name type="scientific">Plakobranchus ocellatus</name>
    <dbReference type="NCBI Taxonomy" id="259542"/>
    <lineage>
        <taxon>Eukaryota</taxon>
        <taxon>Metazoa</taxon>
        <taxon>Spiralia</taxon>
        <taxon>Lophotrochozoa</taxon>
        <taxon>Mollusca</taxon>
        <taxon>Gastropoda</taxon>
        <taxon>Heterobranchia</taxon>
        <taxon>Euthyneura</taxon>
        <taxon>Panpulmonata</taxon>
        <taxon>Sacoglossa</taxon>
        <taxon>Placobranchoidea</taxon>
        <taxon>Plakobranchidae</taxon>
        <taxon>Plakobranchus</taxon>
    </lineage>
</organism>
<feature type="compositionally biased region" description="Low complexity" evidence="2">
    <location>
        <begin position="254"/>
        <end position="263"/>
    </location>
</feature>